<feature type="domain" description="Glycosyl transferase family 51" evidence="12">
    <location>
        <begin position="58"/>
        <end position="225"/>
    </location>
</feature>
<dbReference type="PANTHER" id="PTHR30400:SF0">
    <property type="entry name" value="BIOSYNTHETIC PEPTIDOGLYCAN TRANSGLYCOSYLASE"/>
    <property type="match status" value="1"/>
</dbReference>
<dbReference type="Gene3D" id="1.10.3810.10">
    <property type="entry name" value="Biosynthetic peptidoglycan transglycosylase-like"/>
    <property type="match status" value="1"/>
</dbReference>
<comment type="pathway">
    <text evidence="11">Cell wall biogenesis; peptidoglycan biosynthesis.</text>
</comment>
<evidence type="ECO:0000313" key="13">
    <source>
        <dbReference type="EMBL" id="MBK8890154.1"/>
    </source>
</evidence>
<evidence type="ECO:0000256" key="4">
    <source>
        <dbReference type="ARBA" id="ARBA00022679"/>
    </source>
</evidence>
<gene>
    <name evidence="11 13" type="primary">mtgA</name>
    <name evidence="13" type="ORF">IPN75_06995</name>
</gene>
<comment type="subcellular location">
    <subcellularLocation>
        <location evidence="11">Cell inner membrane</location>
        <topology evidence="11">Single-pass membrane protein</topology>
    </subcellularLocation>
</comment>
<evidence type="ECO:0000256" key="5">
    <source>
        <dbReference type="ARBA" id="ARBA00022692"/>
    </source>
</evidence>
<protein>
    <recommendedName>
        <fullName evidence="11">Biosynthetic peptidoglycan transglycosylase</fullName>
        <ecNumber evidence="11">2.4.99.28</ecNumber>
    </recommendedName>
    <alternativeName>
        <fullName evidence="11">Glycan polymerase</fullName>
    </alternativeName>
    <alternativeName>
        <fullName evidence="11">Peptidoglycan glycosyltransferase MtgA</fullName>
        <shortName evidence="11">PGT</shortName>
    </alternativeName>
</protein>
<dbReference type="PANTHER" id="PTHR30400">
    <property type="entry name" value="MONOFUNCTIONAL BIOSYNTHETIC PEPTIDOGLYCAN TRANSGLYCOSYLASE"/>
    <property type="match status" value="1"/>
</dbReference>
<comment type="catalytic activity">
    <reaction evidence="11">
        <text>[GlcNAc-(1-&gt;4)-Mur2Ac(oyl-L-Ala-gamma-D-Glu-L-Lys-D-Ala-D-Ala)](n)-di-trans,octa-cis-undecaprenyl diphosphate + beta-D-GlcNAc-(1-&gt;4)-Mur2Ac(oyl-L-Ala-gamma-D-Glu-L-Lys-D-Ala-D-Ala)-di-trans,octa-cis-undecaprenyl diphosphate = [GlcNAc-(1-&gt;4)-Mur2Ac(oyl-L-Ala-gamma-D-Glu-L-Lys-D-Ala-D-Ala)](n+1)-di-trans,octa-cis-undecaprenyl diphosphate + di-trans,octa-cis-undecaprenyl diphosphate + H(+)</text>
        <dbReference type="Rhea" id="RHEA:23708"/>
        <dbReference type="Rhea" id="RHEA-COMP:9602"/>
        <dbReference type="Rhea" id="RHEA-COMP:9603"/>
        <dbReference type="ChEBI" id="CHEBI:15378"/>
        <dbReference type="ChEBI" id="CHEBI:58405"/>
        <dbReference type="ChEBI" id="CHEBI:60033"/>
        <dbReference type="ChEBI" id="CHEBI:78435"/>
        <dbReference type="EC" id="2.4.99.28"/>
    </reaction>
</comment>
<evidence type="ECO:0000256" key="1">
    <source>
        <dbReference type="ARBA" id="ARBA00022475"/>
    </source>
</evidence>
<feature type="transmembrane region" description="Helical" evidence="11">
    <location>
        <begin position="12"/>
        <end position="36"/>
    </location>
</feature>
<keyword evidence="5 11" id="KW-0812">Transmembrane</keyword>
<keyword evidence="8 11" id="KW-1133">Transmembrane helix</keyword>
<evidence type="ECO:0000256" key="8">
    <source>
        <dbReference type="ARBA" id="ARBA00022989"/>
    </source>
</evidence>
<dbReference type="NCBIfam" id="TIGR02070">
    <property type="entry name" value="mono_pep_trsgly"/>
    <property type="match status" value="1"/>
</dbReference>
<dbReference type="GO" id="GO:0071555">
    <property type="term" value="P:cell wall organization"/>
    <property type="evidence" value="ECO:0007669"/>
    <property type="project" value="UniProtKB-KW"/>
</dbReference>
<keyword evidence="10 11" id="KW-0961">Cell wall biogenesis/degradation</keyword>
<sequence>MRRLGRWFKWALLGLIGLLLVWQLWLLGWVLLWKWVEPDTTRFMEIRLGELRVKNPDAQLKKQWVAYERISPHLKRAIIASEDARFVDHEGFDWEGIQKAMEKNQKRGRTVAGGSTISQQLAKNLFLTPTKSYFRKAEEAIITLMLENLWSKRRIFEVYLNVIEWGNGVFGAEAAARHYYGIGAAQLGPEQAARLAGMVPNPRFYDRNRNAPGLARKTAIILARMPAAEIP</sequence>
<organism evidence="13 14">
    <name type="scientific">Candidatus Dechloromonas phosphorivorans</name>
    <dbReference type="NCBI Taxonomy" id="2899244"/>
    <lineage>
        <taxon>Bacteria</taxon>
        <taxon>Pseudomonadati</taxon>
        <taxon>Pseudomonadota</taxon>
        <taxon>Betaproteobacteria</taxon>
        <taxon>Rhodocyclales</taxon>
        <taxon>Azonexaceae</taxon>
        <taxon>Dechloromonas</taxon>
    </lineage>
</organism>
<name>A0A9D7LNA9_9RHOO</name>
<evidence type="ECO:0000256" key="3">
    <source>
        <dbReference type="ARBA" id="ARBA00022676"/>
    </source>
</evidence>
<dbReference type="Pfam" id="PF00912">
    <property type="entry name" value="Transgly"/>
    <property type="match status" value="1"/>
</dbReference>
<dbReference type="InterPro" id="IPR023346">
    <property type="entry name" value="Lysozyme-like_dom_sf"/>
</dbReference>
<evidence type="ECO:0000256" key="11">
    <source>
        <dbReference type="HAMAP-Rule" id="MF_00766"/>
    </source>
</evidence>
<dbReference type="SUPFAM" id="SSF53955">
    <property type="entry name" value="Lysozyme-like"/>
    <property type="match status" value="1"/>
</dbReference>
<evidence type="ECO:0000256" key="6">
    <source>
        <dbReference type="ARBA" id="ARBA00022960"/>
    </source>
</evidence>
<keyword evidence="7 11" id="KW-0573">Peptidoglycan synthesis</keyword>
<evidence type="ECO:0000256" key="7">
    <source>
        <dbReference type="ARBA" id="ARBA00022984"/>
    </source>
</evidence>
<dbReference type="InterPro" id="IPR036950">
    <property type="entry name" value="PBP_transglycosylase"/>
</dbReference>
<reference evidence="13" key="1">
    <citation type="submission" date="2020-10" db="EMBL/GenBank/DDBJ databases">
        <title>Connecting structure to function with the recovery of over 1000 high-quality activated sludge metagenome-assembled genomes encoding full-length rRNA genes using long-read sequencing.</title>
        <authorList>
            <person name="Singleton C.M."/>
            <person name="Petriglieri F."/>
            <person name="Kristensen J.M."/>
            <person name="Kirkegaard R.H."/>
            <person name="Michaelsen T.Y."/>
            <person name="Andersen M.H."/>
            <person name="Karst S.M."/>
            <person name="Dueholm M.S."/>
            <person name="Nielsen P.H."/>
            <person name="Albertsen M."/>
        </authorList>
    </citation>
    <scope>NUCLEOTIDE SEQUENCE</scope>
    <source>
        <strain evidence="13">OdNE_18-Q3-R46-58_BAT3C.305</strain>
    </source>
</reference>
<dbReference type="InterPro" id="IPR011812">
    <property type="entry name" value="Pep_trsgly"/>
</dbReference>
<dbReference type="GO" id="GO:0008360">
    <property type="term" value="P:regulation of cell shape"/>
    <property type="evidence" value="ECO:0007669"/>
    <property type="project" value="UniProtKB-KW"/>
</dbReference>
<keyword evidence="2 11" id="KW-0997">Cell inner membrane</keyword>
<dbReference type="GO" id="GO:0016763">
    <property type="term" value="F:pentosyltransferase activity"/>
    <property type="evidence" value="ECO:0007669"/>
    <property type="project" value="InterPro"/>
</dbReference>
<evidence type="ECO:0000256" key="10">
    <source>
        <dbReference type="ARBA" id="ARBA00023316"/>
    </source>
</evidence>
<keyword evidence="9 11" id="KW-0472">Membrane</keyword>
<dbReference type="GO" id="GO:0009274">
    <property type="term" value="C:peptidoglycan-based cell wall"/>
    <property type="evidence" value="ECO:0007669"/>
    <property type="project" value="InterPro"/>
</dbReference>
<evidence type="ECO:0000256" key="2">
    <source>
        <dbReference type="ARBA" id="ARBA00022519"/>
    </source>
</evidence>
<keyword evidence="3 11" id="KW-0328">Glycosyltransferase</keyword>
<dbReference type="EMBL" id="JADKBR010000005">
    <property type="protein sequence ID" value="MBK8890154.1"/>
    <property type="molecule type" value="Genomic_DNA"/>
</dbReference>
<dbReference type="EC" id="2.4.99.28" evidence="11"/>
<keyword evidence="4 11" id="KW-0808">Transferase</keyword>
<keyword evidence="6 11" id="KW-0133">Cell shape</keyword>
<comment type="function">
    <text evidence="11">Peptidoglycan polymerase that catalyzes glycan chain elongation from lipid-linked precursors.</text>
</comment>
<dbReference type="InterPro" id="IPR001264">
    <property type="entry name" value="Glyco_trans_51"/>
</dbReference>
<evidence type="ECO:0000256" key="9">
    <source>
        <dbReference type="ARBA" id="ARBA00023136"/>
    </source>
</evidence>
<dbReference type="GO" id="GO:0009252">
    <property type="term" value="P:peptidoglycan biosynthetic process"/>
    <property type="evidence" value="ECO:0007669"/>
    <property type="project" value="UniProtKB-UniRule"/>
</dbReference>
<evidence type="ECO:0000259" key="12">
    <source>
        <dbReference type="Pfam" id="PF00912"/>
    </source>
</evidence>
<keyword evidence="1 11" id="KW-1003">Cell membrane</keyword>
<accession>A0A9D7LNA9</accession>
<dbReference type="HAMAP" id="MF_00766">
    <property type="entry name" value="PGT_MtgA"/>
    <property type="match status" value="1"/>
</dbReference>
<proteinExistence type="inferred from homology"/>
<dbReference type="GO" id="GO:0005886">
    <property type="term" value="C:plasma membrane"/>
    <property type="evidence" value="ECO:0007669"/>
    <property type="project" value="UniProtKB-SubCell"/>
</dbReference>
<dbReference type="AlphaFoldDB" id="A0A9D7LNA9"/>
<dbReference type="GO" id="GO:0008955">
    <property type="term" value="F:peptidoglycan glycosyltransferase activity"/>
    <property type="evidence" value="ECO:0007669"/>
    <property type="project" value="UniProtKB-UniRule"/>
</dbReference>
<comment type="similarity">
    <text evidence="11">Belongs to the glycosyltransferase 51 family.</text>
</comment>
<comment type="caution">
    <text evidence="13">The sequence shown here is derived from an EMBL/GenBank/DDBJ whole genome shotgun (WGS) entry which is preliminary data.</text>
</comment>
<evidence type="ECO:0000313" key="14">
    <source>
        <dbReference type="Proteomes" id="UP000808146"/>
    </source>
</evidence>
<dbReference type="Proteomes" id="UP000808146">
    <property type="component" value="Unassembled WGS sequence"/>
</dbReference>